<dbReference type="InterPro" id="IPR025714">
    <property type="entry name" value="Methyltranfer_dom"/>
</dbReference>
<dbReference type="Pfam" id="PF13847">
    <property type="entry name" value="Methyltransf_31"/>
    <property type="match status" value="1"/>
</dbReference>
<dbReference type="Gene3D" id="3.40.50.150">
    <property type="entry name" value="Vaccinia Virus protein VP39"/>
    <property type="match status" value="1"/>
</dbReference>
<protein>
    <recommendedName>
        <fullName evidence="1">Methyltransferase domain-containing protein</fullName>
    </recommendedName>
</protein>
<keyword evidence="3" id="KW-1185">Reference proteome</keyword>
<sequence length="132" mass="15174">MKCEGAAKEQRINSEFQLSDVEGLNFKGNPFDTIVSSGTLCAYNDPVYVLNEMNKWCKWYGQILLMEHGLYSSAPLAWLQKKVDSLNVKMIGCHLDRDIFDIIRSSKIEIDKCERVLGGYLYLIWAKPNKYV</sequence>
<reference evidence="2" key="1">
    <citation type="journal article" date="2014" name="Int. J. Syst. Evol. Microbiol.">
        <title>Complete genome sequence of Corynebacterium casei LMG S-19264T (=DSM 44701T), isolated from a smear-ripened cheese.</title>
        <authorList>
            <consortium name="US DOE Joint Genome Institute (JGI-PGF)"/>
            <person name="Walter F."/>
            <person name="Albersmeier A."/>
            <person name="Kalinowski J."/>
            <person name="Ruckert C."/>
        </authorList>
    </citation>
    <scope>NUCLEOTIDE SEQUENCE</scope>
    <source>
        <strain evidence="2">CGMCC 1.12754</strain>
    </source>
</reference>
<comment type="caution">
    <text evidence="2">The sequence shown here is derived from an EMBL/GenBank/DDBJ whole genome shotgun (WGS) entry which is preliminary data.</text>
</comment>
<feature type="domain" description="Methyltransferase" evidence="1">
    <location>
        <begin position="6"/>
        <end position="83"/>
    </location>
</feature>
<dbReference type="SUPFAM" id="SSF53335">
    <property type="entry name" value="S-adenosyl-L-methionine-dependent methyltransferases"/>
    <property type="match status" value="1"/>
</dbReference>
<evidence type="ECO:0000313" key="3">
    <source>
        <dbReference type="Proteomes" id="UP000622860"/>
    </source>
</evidence>
<reference evidence="2" key="2">
    <citation type="submission" date="2020-09" db="EMBL/GenBank/DDBJ databases">
        <authorList>
            <person name="Sun Q."/>
            <person name="Zhou Y."/>
        </authorList>
    </citation>
    <scope>NUCLEOTIDE SEQUENCE</scope>
    <source>
        <strain evidence="2">CGMCC 1.12754</strain>
    </source>
</reference>
<dbReference type="AlphaFoldDB" id="A0A917HP65"/>
<gene>
    <name evidence="2" type="ORF">GCM10011398_33620</name>
</gene>
<name>A0A917HP65_9BACI</name>
<evidence type="ECO:0000313" key="2">
    <source>
        <dbReference type="EMBL" id="GGG85152.1"/>
    </source>
</evidence>
<organism evidence="2 3">
    <name type="scientific">Virgibacillus oceani</name>
    <dbReference type="NCBI Taxonomy" id="1479511"/>
    <lineage>
        <taxon>Bacteria</taxon>
        <taxon>Bacillati</taxon>
        <taxon>Bacillota</taxon>
        <taxon>Bacilli</taxon>
        <taxon>Bacillales</taxon>
        <taxon>Bacillaceae</taxon>
        <taxon>Virgibacillus</taxon>
    </lineage>
</organism>
<dbReference type="EMBL" id="BMFR01000019">
    <property type="protein sequence ID" value="GGG85152.1"/>
    <property type="molecule type" value="Genomic_DNA"/>
</dbReference>
<dbReference type="InterPro" id="IPR029063">
    <property type="entry name" value="SAM-dependent_MTases_sf"/>
</dbReference>
<dbReference type="Proteomes" id="UP000622860">
    <property type="component" value="Unassembled WGS sequence"/>
</dbReference>
<proteinExistence type="predicted"/>
<accession>A0A917HP65</accession>
<evidence type="ECO:0000259" key="1">
    <source>
        <dbReference type="Pfam" id="PF13847"/>
    </source>
</evidence>